<name>A0A2P5B615_PARAD</name>
<evidence type="ECO:0000313" key="1">
    <source>
        <dbReference type="EMBL" id="PON44196.1"/>
    </source>
</evidence>
<reference evidence="2" key="1">
    <citation type="submission" date="2016-06" db="EMBL/GenBank/DDBJ databases">
        <title>Parallel loss of symbiosis genes in relatives of nitrogen-fixing non-legume Parasponia.</title>
        <authorList>
            <person name="Van Velzen R."/>
            <person name="Holmer R."/>
            <person name="Bu F."/>
            <person name="Rutten L."/>
            <person name="Van Zeijl A."/>
            <person name="Liu W."/>
            <person name="Santuari L."/>
            <person name="Cao Q."/>
            <person name="Sharma T."/>
            <person name="Shen D."/>
            <person name="Roswanjaya Y."/>
            <person name="Wardhani T."/>
            <person name="Kalhor M.S."/>
            <person name="Jansen J."/>
            <person name="Van den Hoogen J."/>
            <person name="Gungor B."/>
            <person name="Hartog M."/>
            <person name="Hontelez J."/>
            <person name="Verver J."/>
            <person name="Yang W.-C."/>
            <person name="Schijlen E."/>
            <person name="Repin R."/>
            <person name="Schilthuizen M."/>
            <person name="Schranz E."/>
            <person name="Heidstra R."/>
            <person name="Miyata K."/>
            <person name="Fedorova E."/>
            <person name="Kohlen W."/>
            <person name="Bisseling T."/>
            <person name="Smit S."/>
            <person name="Geurts R."/>
        </authorList>
    </citation>
    <scope>NUCLEOTIDE SEQUENCE [LARGE SCALE GENOMIC DNA]</scope>
    <source>
        <strain evidence="2">cv. WU1-14</strain>
    </source>
</reference>
<dbReference type="AlphaFoldDB" id="A0A2P5B615"/>
<protein>
    <submittedName>
        <fullName evidence="1">Uncharacterized protein</fullName>
    </submittedName>
</protein>
<dbReference type="Proteomes" id="UP000237105">
    <property type="component" value="Unassembled WGS sequence"/>
</dbReference>
<gene>
    <name evidence="1" type="ORF">PanWU01x14_268600</name>
</gene>
<keyword evidence="2" id="KW-1185">Reference proteome</keyword>
<organism evidence="1 2">
    <name type="scientific">Parasponia andersonii</name>
    <name type="common">Sponia andersonii</name>
    <dbReference type="NCBI Taxonomy" id="3476"/>
    <lineage>
        <taxon>Eukaryota</taxon>
        <taxon>Viridiplantae</taxon>
        <taxon>Streptophyta</taxon>
        <taxon>Embryophyta</taxon>
        <taxon>Tracheophyta</taxon>
        <taxon>Spermatophyta</taxon>
        <taxon>Magnoliopsida</taxon>
        <taxon>eudicotyledons</taxon>
        <taxon>Gunneridae</taxon>
        <taxon>Pentapetalae</taxon>
        <taxon>rosids</taxon>
        <taxon>fabids</taxon>
        <taxon>Rosales</taxon>
        <taxon>Cannabaceae</taxon>
        <taxon>Parasponia</taxon>
    </lineage>
</organism>
<evidence type="ECO:0000313" key="2">
    <source>
        <dbReference type="Proteomes" id="UP000237105"/>
    </source>
</evidence>
<dbReference type="OrthoDB" id="10378358at2759"/>
<comment type="caution">
    <text evidence="1">The sequence shown here is derived from an EMBL/GenBank/DDBJ whole genome shotgun (WGS) entry which is preliminary data.</text>
</comment>
<dbReference type="EMBL" id="JXTB01000355">
    <property type="protein sequence ID" value="PON44196.1"/>
    <property type="molecule type" value="Genomic_DNA"/>
</dbReference>
<sequence>MTWFPSAYHISSTIAYVKCHVFNSKRVSHLMAMLCHPKALEGYLHTRLTIYKLLPPIHSYPFLSLVITSSRRSRKFMPKVVTLLKWLFDSKVMSSQNVQGVYTHSSYVDFATYYMLNLLRLTVATRLGHIGHELGVLCAKCDACLMLAWWPSHAIIVASTC</sequence>
<accession>A0A2P5B615</accession>
<proteinExistence type="predicted"/>